<evidence type="ECO:0000313" key="1">
    <source>
        <dbReference type="EMBL" id="AEE45210.1"/>
    </source>
</evidence>
<dbReference type="Proteomes" id="UP000008460">
    <property type="component" value="Chromosome"/>
</dbReference>
<protein>
    <submittedName>
        <fullName evidence="1">Uncharacterized protein</fullName>
    </submittedName>
</protein>
<organism evidence="1 2">
    <name type="scientific">Cellulomonas fimi (strain ATCC 484 / DSM 20113 / JCM 1341 / CCUG 24087 / LMG 16345 / NBRC 15513 / NCIMB 8980 / NCTC 7547 / NRS-133)</name>
    <dbReference type="NCBI Taxonomy" id="590998"/>
    <lineage>
        <taxon>Bacteria</taxon>
        <taxon>Bacillati</taxon>
        <taxon>Actinomycetota</taxon>
        <taxon>Actinomycetes</taxon>
        <taxon>Micrococcales</taxon>
        <taxon>Cellulomonadaceae</taxon>
        <taxon>Cellulomonas</taxon>
    </lineage>
</organism>
<proteinExistence type="predicted"/>
<name>F4H2I4_CELFA</name>
<evidence type="ECO:0000313" key="2">
    <source>
        <dbReference type="Proteomes" id="UP000008460"/>
    </source>
</evidence>
<dbReference type="HOGENOM" id="CLU_188181_0_0_11"/>
<keyword evidence="2" id="KW-1185">Reference proteome</keyword>
<dbReference type="RefSeq" id="WP_013770236.1">
    <property type="nucleotide sequence ID" value="NC_015514.1"/>
</dbReference>
<dbReference type="STRING" id="590998.Celf_1075"/>
<dbReference type="KEGG" id="cfi:Celf_1075"/>
<dbReference type="EMBL" id="CP002666">
    <property type="protein sequence ID" value="AEE45210.1"/>
    <property type="molecule type" value="Genomic_DNA"/>
</dbReference>
<sequence>MRTWPLDVDGHRFEVGERAPGTYDLTWVTGPNDGYGFTIGTNDGSPVPPESLESAARDFLRDVDPETGYLRED</sequence>
<gene>
    <name evidence="1" type="ordered locus">Celf_1075</name>
</gene>
<dbReference type="AlphaFoldDB" id="F4H2I4"/>
<accession>F4H2I4</accession>
<reference evidence="1 2" key="1">
    <citation type="submission" date="2011-04" db="EMBL/GenBank/DDBJ databases">
        <title>Complete sequence of Cellulomonas fimi ATCC 484.</title>
        <authorList>
            <consortium name="US DOE Joint Genome Institute"/>
            <person name="Lucas S."/>
            <person name="Han J."/>
            <person name="Lapidus A."/>
            <person name="Cheng J.-F."/>
            <person name="Goodwin L."/>
            <person name="Pitluck S."/>
            <person name="Peters L."/>
            <person name="Chertkov O."/>
            <person name="Detter J.C."/>
            <person name="Han C."/>
            <person name="Tapia R."/>
            <person name="Land M."/>
            <person name="Hauser L."/>
            <person name="Kyrpides N."/>
            <person name="Ivanova N."/>
            <person name="Ovchinnikova G."/>
            <person name="Pagani I."/>
            <person name="Mead D."/>
            <person name="Brumm P."/>
            <person name="Woyke T."/>
        </authorList>
    </citation>
    <scope>NUCLEOTIDE SEQUENCE [LARGE SCALE GENOMIC DNA]</scope>
    <source>
        <strain evidence="2">ATCC 484 / DSM 20113 / JCM 1341 / NBRC 15513 / NCIMB 8980 / NCTC 7547</strain>
    </source>
</reference>